<keyword evidence="2 5" id="KW-0489">Methyltransferase</keyword>
<dbReference type="SMART" id="SM00138">
    <property type="entry name" value="MeTrc"/>
    <property type="match status" value="1"/>
</dbReference>
<gene>
    <name evidence="7" type="ORF">ACFOEN_16760</name>
</gene>
<evidence type="ECO:0000256" key="3">
    <source>
        <dbReference type="ARBA" id="ARBA00022679"/>
    </source>
</evidence>
<dbReference type="SUPFAM" id="SSF53335">
    <property type="entry name" value="S-adenosyl-L-methionine-dependent methyltransferases"/>
    <property type="match status" value="1"/>
</dbReference>
<evidence type="ECO:0000259" key="6">
    <source>
        <dbReference type="PROSITE" id="PS50123"/>
    </source>
</evidence>
<dbReference type="EC" id="2.1.1.80" evidence="5"/>
<dbReference type="InterPro" id="IPR022641">
    <property type="entry name" value="CheR_N"/>
</dbReference>
<dbReference type="Proteomes" id="UP001595556">
    <property type="component" value="Unassembled WGS sequence"/>
</dbReference>
<evidence type="ECO:0000256" key="5">
    <source>
        <dbReference type="PIRNR" id="PIRNR000410"/>
    </source>
</evidence>
<keyword evidence="3 5" id="KW-0808">Transferase</keyword>
<protein>
    <recommendedName>
        <fullName evidence="5">Chemotaxis protein methyltransferase</fullName>
        <ecNumber evidence="5">2.1.1.80</ecNumber>
    </recommendedName>
</protein>
<dbReference type="InterPro" id="IPR036804">
    <property type="entry name" value="CheR_N_sf"/>
</dbReference>
<dbReference type="GO" id="GO:0032259">
    <property type="term" value="P:methylation"/>
    <property type="evidence" value="ECO:0007669"/>
    <property type="project" value="UniProtKB-KW"/>
</dbReference>
<dbReference type="PANTHER" id="PTHR24422">
    <property type="entry name" value="CHEMOTAXIS PROTEIN METHYLTRANSFERASE"/>
    <property type="match status" value="1"/>
</dbReference>
<evidence type="ECO:0000313" key="8">
    <source>
        <dbReference type="Proteomes" id="UP001595556"/>
    </source>
</evidence>
<dbReference type="PIRSF" id="PIRSF000410">
    <property type="entry name" value="CheR"/>
    <property type="match status" value="1"/>
</dbReference>
<dbReference type="SUPFAM" id="SSF47757">
    <property type="entry name" value="Chemotaxis receptor methyltransferase CheR, N-terminal domain"/>
    <property type="match status" value="1"/>
</dbReference>
<dbReference type="PRINTS" id="PR00996">
    <property type="entry name" value="CHERMTFRASE"/>
</dbReference>
<comment type="function">
    <text evidence="5">Methylation of the membrane-bound methyl-accepting chemotaxis proteins (MCP) to form gamma-glutamyl methyl ester residues in MCP.</text>
</comment>
<accession>A0ABV7HCG1</accession>
<dbReference type="InterPro" id="IPR026024">
    <property type="entry name" value="Chemotaxis_MeTrfase_CheR"/>
</dbReference>
<dbReference type="InterPro" id="IPR050903">
    <property type="entry name" value="Bact_Chemotaxis_MeTrfase"/>
</dbReference>
<comment type="caution">
    <text evidence="7">The sequence shown here is derived from an EMBL/GenBank/DDBJ whole genome shotgun (WGS) entry which is preliminary data.</text>
</comment>
<comment type="catalytic activity">
    <reaction evidence="1 5">
        <text>L-glutamyl-[protein] + S-adenosyl-L-methionine = [protein]-L-glutamate 5-O-methyl ester + S-adenosyl-L-homocysteine</text>
        <dbReference type="Rhea" id="RHEA:24452"/>
        <dbReference type="Rhea" id="RHEA-COMP:10208"/>
        <dbReference type="Rhea" id="RHEA-COMP:10311"/>
        <dbReference type="ChEBI" id="CHEBI:29973"/>
        <dbReference type="ChEBI" id="CHEBI:57856"/>
        <dbReference type="ChEBI" id="CHEBI:59789"/>
        <dbReference type="ChEBI" id="CHEBI:82795"/>
        <dbReference type="EC" id="2.1.1.80"/>
    </reaction>
</comment>
<evidence type="ECO:0000256" key="4">
    <source>
        <dbReference type="ARBA" id="ARBA00022691"/>
    </source>
</evidence>
<dbReference type="EMBL" id="JBHRTI010000010">
    <property type="protein sequence ID" value="MFC3149276.1"/>
    <property type="molecule type" value="Genomic_DNA"/>
</dbReference>
<dbReference type="PANTHER" id="PTHR24422:SF19">
    <property type="entry name" value="CHEMOTAXIS PROTEIN METHYLTRANSFERASE"/>
    <property type="match status" value="1"/>
</dbReference>
<reference evidence="8" key="1">
    <citation type="journal article" date="2019" name="Int. J. Syst. Evol. Microbiol.">
        <title>The Global Catalogue of Microorganisms (GCM) 10K type strain sequencing project: providing services to taxonomists for standard genome sequencing and annotation.</title>
        <authorList>
            <consortium name="The Broad Institute Genomics Platform"/>
            <consortium name="The Broad Institute Genome Sequencing Center for Infectious Disease"/>
            <person name="Wu L."/>
            <person name="Ma J."/>
        </authorList>
    </citation>
    <scope>NUCLEOTIDE SEQUENCE [LARGE SCALE GENOMIC DNA]</scope>
    <source>
        <strain evidence="8">KCTC 52168</strain>
    </source>
</reference>
<name>A0ABV7HCG1_9BURK</name>
<dbReference type="Pfam" id="PF01739">
    <property type="entry name" value="CheR"/>
    <property type="match status" value="1"/>
</dbReference>
<evidence type="ECO:0000313" key="7">
    <source>
        <dbReference type="EMBL" id="MFC3149276.1"/>
    </source>
</evidence>
<dbReference type="Gene3D" id="3.40.50.150">
    <property type="entry name" value="Vaccinia Virus protein VP39"/>
    <property type="match status" value="1"/>
</dbReference>
<proteinExistence type="predicted"/>
<evidence type="ECO:0000256" key="1">
    <source>
        <dbReference type="ARBA" id="ARBA00001541"/>
    </source>
</evidence>
<dbReference type="InterPro" id="IPR000780">
    <property type="entry name" value="CheR_MeTrfase"/>
</dbReference>
<organism evidence="7 8">
    <name type="scientific">Piscinibacterium candidicorallinum</name>
    <dbReference type="NCBI Taxonomy" id="1793872"/>
    <lineage>
        <taxon>Bacteria</taxon>
        <taxon>Pseudomonadati</taxon>
        <taxon>Pseudomonadota</taxon>
        <taxon>Betaproteobacteria</taxon>
        <taxon>Burkholderiales</taxon>
        <taxon>Piscinibacterium</taxon>
    </lineage>
</organism>
<keyword evidence="8" id="KW-1185">Reference proteome</keyword>
<dbReference type="Pfam" id="PF03705">
    <property type="entry name" value="CheR_N"/>
    <property type="match status" value="1"/>
</dbReference>
<dbReference type="InterPro" id="IPR029063">
    <property type="entry name" value="SAM-dependent_MTases_sf"/>
</dbReference>
<dbReference type="GO" id="GO:0008168">
    <property type="term" value="F:methyltransferase activity"/>
    <property type="evidence" value="ECO:0007669"/>
    <property type="project" value="UniProtKB-KW"/>
</dbReference>
<sequence>MIEDVVQAREFDFSAADFERVRKLIYGKAGINLNPSKQQMVYSRLSRRLRDIGQRSFASYLDDLERRDDAGEWQQFINALTTNLTSFFREAHHFPVLAEYLRTLSGPVRGWCSAASTGEEPYSIAITASEAIGKARLSLLATDIDTSVLERCRRGVYADEQTKGLSDERLKRNFLRGKGSNEGMVRVRPELAQQIEFAQFNLLNATWSLGKPFDFVFCRNVLIYFDRPTQDTVLRKIHSVLKPGGLLFIGHSENFSEMRELYRLKGKTVYERI</sequence>
<keyword evidence="4 5" id="KW-0949">S-adenosyl-L-methionine</keyword>
<dbReference type="PROSITE" id="PS50123">
    <property type="entry name" value="CHER"/>
    <property type="match status" value="1"/>
</dbReference>
<dbReference type="InterPro" id="IPR022642">
    <property type="entry name" value="CheR_C"/>
</dbReference>
<feature type="domain" description="CheR-type methyltransferase" evidence="6">
    <location>
        <begin position="6"/>
        <end position="273"/>
    </location>
</feature>
<dbReference type="Gene3D" id="1.10.155.10">
    <property type="entry name" value="Chemotaxis receptor methyltransferase CheR, N-terminal domain"/>
    <property type="match status" value="1"/>
</dbReference>
<dbReference type="RefSeq" id="WP_377305905.1">
    <property type="nucleotide sequence ID" value="NZ_CP180191.1"/>
</dbReference>
<dbReference type="CDD" id="cd02440">
    <property type="entry name" value="AdoMet_MTases"/>
    <property type="match status" value="1"/>
</dbReference>
<evidence type="ECO:0000256" key="2">
    <source>
        <dbReference type="ARBA" id="ARBA00022603"/>
    </source>
</evidence>